<feature type="domain" description="ABC transporter" evidence="6">
    <location>
        <begin position="251"/>
        <end position="475"/>
    </location>
</feature>
<evidence type="ECO:0000259" key="6">
    <source>
        <dbReference type="PROSITE" id="PS50893"/>
    </source>
</evidence>
<keyword evidence="2" id="KW-0813">Transport</keyword>
<sequence length="475" mass="50200">MTIVDGPGPIVDVRGLGVAAPAGRLVLDGATLTAAAGGVTALVGASGAGKTTLLHALVGALPAGFTHRGGTVRVLDQDPFVLSSRDLRVLRRTRISLVGQDPASRLNPRMRVHRLVGEVAAPGEQVGGVLASVRLPATREFARRRPGELSGGQARRVALARALARRPDLLLLDEPTAGLDPELRREIGALLRELATERGLAVVFACHDLELVDQIADTVVELPSLATSEPTRPATPRPAGTAPAPAASSVLSARDVSAFAGRHGHPILRDVSLDLPRGAAIAIVGPSAAGKTTLARVVTGLHPATRGTLTLDGQRLPLSAARRGREQCRRVQLVPQDPLGALNPARTVGDTLTRPLRLHRRRTRDQVSGRVHELLDMVNLAADLAERYPHELSGGQRQRVSIARALAAEPDVLVCDEVTSALDARTTESIMRLLAKLRADQGLSLLVVSHDHDLVATYCDAVVTLADGRVLRRSQ</sequence>
<evidence type="ECO:0000256" key="3">
    <source>
        <dbReference type="ARBA" id="ARBA00022741"/>
    </source>
</evidence>
<dbReference type="RefSeq" id="WP_281893919.1">
    <property type="nucleotide sequence ID" value="NZ_BSDI01000007.1"/>
</dbReference>
<keyword evidence="3" id="KW-0547">Nucleotide-binding</keyword>
<gene>
    <name evidence="7" type="ORF">Pa4123_19360</name>
</gene>
<evidence type="ECO:0000256" key="5">
    <source>
        <dbReference type="SAM" id="MobiDB-lite"/>
    </source>
</evidence>
<dbReference type="EMBL" id="BSDI01000007">
    <property type="protein sequence ID" value="GLH96662.1"/>
    <property type="molecule type" value="Genomic_DNA"/>
</dbReference>
<dbReference type="Pfam" id="PF00005">
    <property type="entry name" value="ABC_tran"/>
    <property type="match status" value="2"/>
</dbReference>
<dbReference type="InterPro" id="IPR003593">
    <property type="entry name" value="AAA+_ATPase"/>
</dbReference>
<dbReference type="InterPro" id="IPR027417">
    <property type="entry name" value="P-loop_NTPase"/>
</dbReference>
<dbReference type="PROSITE" id="PS50893">
    <property type="entry name" value="ABC_TRANSPORTER_2"/>
    <property type="match status" value="2"/>
</dbReference>
<dbReference type="PROSITE" id="PS00211">
    <property type="entry name" value="ABC_TRANSPORTER_1"/>
    <property type="match status" value="2"/>
</dbReference>
<organism evidence="7 8">
    <name type="scientific">Phytohabitans aurantiacus</name>
    <dbReference type="NCBI Taxonomy" id="3016789"/>
    <lineage>
        <taxon>Bacteria</taxon>
        <taxon>Bacillati</taxon>
        <taxon>Actinomycetota</taxon>
        <taxon>Actinomycetes</taxon>
        <taxon>Micromonosporales</taxon>
        <taxon>Micromonosporaceae</taxon>
    </lineage>
</organism>
<keyword evidence="8" id="KW-1185">Reference proteome</keyword>
<dbReference type="PANTHER" id="PTHR43776">
    <property type="entry name" value="TRANSPORT ATP-BINDING PROTEIN"/>
    <property type="match status" value="1"/>
</dbReference>
<evidence type="ECO:0000256" key="2">
    <source>
        <dbReference type="ARBA" id="ARBA00022448"/>
    </source>
</evidence>
<dbReference type="SUPFAM" id="SSF52540">
    <property type="entry name" value="P-loop containing nucleoside triphosphate hydrolases"/>
    <property type="match status" value="2"/>
</dbReference>
<evidence type="ECO:0000313" key="7">
    <source>
        <dbReference type="EMBL" id="GLH96662.1"/>
    </source>
</evidence>
<comment type="similarity">
    <text evidence="1">Belongs to the ABC transporter superfamily.</text>
</comment>
<protein>
    <submittedName>
        <fullName evidence="7">ABC transporter ATP-binding protein</fullName>
    </submittedName>
</protein>
<reference evidence="7" key="1">
    <citation type="submission" date="2022-12" db="EMBL/GenBank/DDBJ databases">
        <title>New Phytohabitans aurantiacus sp. RD004123 nov., an actinomycete isolated from soil.</title>
        <authorList>
            <person name="Triningsih D.W."/>
            <person name="Harunari E."/>
            <person name="Igarashi Y."/>
        </authorList>
    </citation>
    <scope>NUCLEOTIDE SEQUENCE</scope>
    <source>
        <strain evidence="7">RD004123</strain>
    </source>
</reference>
<feature type="domain" description="ABC transporter" evidence="6">
    <location>
        <begin position="11"/>
        <end position="249"/>
    </location>
</feature>
<dbReference type="PANTHER" id="PTHR43776:SF7">
    <property type="entry name" value="D,D-DIPEPTIDE TRANSPORT ATP-BINDING PROTEIN DDPF-RELATED"/>
    <property type="match status" value="1"/>
</dbReference>
<evidence type="ECO:0000313" key="8">
    <source>
        <dbReference type="Proteomes" id="UP001144280"/>
    </source>
</evidence>
<evidence type="ECO:0000256" key="1">
    <source>
        <dbReference type="ARBA" id="ARBA00005417"/>
    </source>
</evidence>
<proteinExistence type="inferred from homology"/>
<dbReference type="InterPro" id="IPR003439">
    <property type="entry name" value="ABC_transporter-like_ATP-bd"/>
</dbReference>
<dbReference type="InterPro" id="IPR050319">
    <property type="entry name" value="ABC_transp_ATP-bind"/>
</dbReference>
<feature type="region of interest" description="Disordered" evidence="5">
    <location>
        <begin position="226"/>
        <end position="247"/>
    </location>
</feature>
<dbReference type="Gene3D" id="3.40.50.300">
    <property type="entry name" value="P-loop containing nucleotide triphosphate hydrolases"/>
    <property type="match status" value="2"/>
</dbReference>
<feature type="compositionally biased region" description="Low complexity" evidence="5">
    <location>
        <begin position="230"/>
        <end position="247"/>
    </location>
</feature>
<dbReference type="CDD" id="cd03257">
    <property type="entry name" value="ABC_NikE_OppD_transporters"/>
    <property type="match status" value="1"/>
</dbReference>
<evidence type="ECO:0000256" key="4">
    <source>
        <dbReference type="ARBA" id="ARBA00022840"/>
    </source>
</evidence>
<dbReference type="InterPro" id="IPR017871">
    <property type="entry name" value="ABC_transporter-like_CS"/>
</dbReference>
<comment type="caution">
    <text evidence="7">The sequence shown here is derived from an EMBL/GenBank/DDBJ whole genome shotgun (WGS) entry which is preliminary data.</text>
</comment>
<dbReference type="GO" id="GO:0005524">
    <property type="term" value="F:ATP binding"/>
    <property type="evidence" value="ECO:0007669"/>
    <property type="project" value="UniProtKB-KW"/>
</dbReference>
<accession>A0ABQ5QQX6</accession>
<name>A0ABQ5QQX6_9ACTN</name>
<keyword evidence="4 7" id="KW-0067">ATP-binding</keyword>
<dbReference type="SMART" id="SM00382">
    <property type="entry name" value="AAA"/>
    <property type="match status" value="2"/>
</dbReference>
<dbReference type="Proteomes" id="UP001144280">
    <property type="component" value="Unassembled WGS sequence"/>
</dbReference>